<protein>
    <submittedName>
        <fullName evidence="1">Lipoprotein</fullName>
    </submittedName>
</protein>
<evidence type="ECO:0000313" key="2">
    <source>
        <dbReference type="Proteomes" id="UP000270025"/>
    </source>
</evidence>
<dbReference type="KEGG" id="svf:NCTC3166_00004"/>
<evidence type="ECO:0000313" key="1">
    <source>
        <dbReference type="EMBL" id="VED66260.1"/>
    </source>
</evidence>
<dbReference type="InterPro" id="IPR036699">
    <property type="entry name" value="YehR-like_sf"/>
</dbReference>
<gene>
    <name evidence="1" type="ORF">NCTC3166_00004</name>
</gene>
<keyword evidence="2" id="KW-1185">Reference proteome</keyword>
<dbReference type="RefSeq" id="WP_232011416.1">
    <property type="nucleotide sequence ID" value="NZ_LR134266.1"/>
</dbReference>
<name>A0A447Z1V3_9STRE</name>
<dbReference type="AlphaFoldDB" id="A0A447Z1V3"/>
<organism evidence="1 2">
    <name type="scientific">Streptococcus viridans</name>
    <dbReference type="NCBI Taxonomy" id="78535"/>
    <lineage>
        <taxon>Bacteria</taxon>
        <taxon>Bacillati</taxon>
        <taxon>Bacillota</taxon>
        <taxon>Bacilli</taxon>
        <taxon>Lactobacillales</taxon>
        <taxon>Streptococcaceae</taxon>
        <taxon>Streptococcus</taxon>
    </lineage>
</organism>
<accession>A0A447Z1V3</accession>
<proteinExistence type="predicted"/>
<dbReference type="Proteomes" id="UP000270025">
    <property type="component" value="Chromosome"/>
</dbReference>
<keyword evidence="1" id="KW-0449">Lipoprotein</keyword>
<sequence length="80" mass="9391">MKKFKDVKGFSHSAEYKDDYLVEKTKIDYTKADLKELQENQLIAAQENQNVDYIGYKTTLKTFKSNGFKEVKDGKFEELK</sequence>
<dbReference type="InterPro" id="IPR009736">
    <property type="entry name" value="DUF1307"/>
</dbReference>
<dbReference type="Gene3D" id="3.30.1830.10">
    <property type="entry name" value="YehR-like"/>
    <property type="match status" value="1"/>
</dbReference>
<dbReference type="SUPFAM" id="SSF160704">
    <property type="entry name" value="YehR-like"/>
    <property type="match status" value="1"/>
</dbReference>
<dbReference type="EMBL" id="LR134266">
    <property type="protein sequence ID" value="VED66260.1"/>
    <property type="molecule type" value="Genomic_DNA"/>
</dbReference>
<dbReference type="Pfam" id="PF06998">
    <property type="entry name" value="DUF1307"/>
    <property type="match status" value="1"/>
</dbReference>
<reference evidence="1 2" key="1">
    <citation type="submission" date="2018-12" db="EMBL/GenBank/DDBJ databases">
        <authorList>
            <consortium name="Pathogen Informatics"/>
        </authorList>
    </citation>
    <scope>NUCLEOTIDE SEQUENCE [LARGE SCALE GENOMIC DNA]</scope>
    <source>
        <strain evidence="1 2">NCTC3166</strain>
    </source>
</reference>